<name>W2ITK5_PHYNI</name>
<dbReference type="InterPro" id="IPR033121">
    <property type="entry name" value="PEPTIDASE_A1"/>
</dbReference>
<dbReference type="AlphaFoldDB" id="W2ITK5"/>
<feature type="non-terminal residue" evidence="2">
    <location>
        <position position="1"/>
    </location>
</feature>
<feature type="domain" description="Peptidase A1" evidence="1">
    <location>
        <begin position="1"/>
        <end position="50"/>
    </location>
</feature>
<dbReference type="PROSITE" id="PS51767">
    <property type="entry name" value="PEPTIDASE_A1"/>
    <property type="match status" value="1"/>
</dbReference>
<dbReference type="Proteomes" id="UP000053864">
    <property type="component" value="Unassembled WGS sequence"/>
</dbReference>
<evidence type="ECO:0000259" key="1">
    <source>
        <dbReference type="PROSITE" id="PS51767"/>
    </source>
</evidence>
<dbReference type="EMBL" id="KI673577">
    <property type="protein sequence ID" value="ETL37485.1"/>
    <property type="molecule type" value="Genomic_DNA"/>
</dbReference>
<dbReference type="InterPro" id="IPR021109">
    <property type="entry name" value="Peptidase_aspartic_dom_sf"/>
</dbReference>
<sequence>KPEVTKSILIDRGTCGIDYLNCALGGILGDKFLREYYTVFNFHNLEIGIACGGVPKMLLRPSAW</sequence>
<dbReference type="Gene3D" id="2.40.70.10">
    <property type="entry name" value="Acid Proteases"/>
    <property type="match status" value="1"/>
</dbReference>
<accession>W2ITK5</accession>
<reference evidence="2" key="1">
    <citation type="submission" date="2013-11" db="EMBL/GenBank/DDBJ databases">
        <title>The Genome Sequence of Phytophthora parasitica CJ05E6.</title>
        <authorList>
            <consortium name="The Broad Institute Genomics Platform"/>
            <person name="Russ C."/>
            <person name="Tyler B."/>
            <person name="Panabieres F."/>
            <person name="Shan W."/>
            <person name="Tripathy S."/>
            <person name="Grunwald N."/>
            <person name="Machado M."/>
            <person name="Johnson C.S."/>
            <person name="Arredondo F."/>
            <person name="Hong C."/>
            <person name="Coffey M."/>
            <person name="Young S.K."/>
            <person name="Zeng Q."/>
            <person name="Gargeya S."/>
            <person name="Fitzgerald M."/>
            <person name="Abouelleil A."/>
            <person name="Alvarado L."/>
            <person name="Chapman S.B."/>
            <person name="Gainer-Dewar J."/>
            <person name="Goldberg J."/>
            <person name="Griggs A."/>
            <person name="Gujja S."/>
            <person name="Hansen M."/>
            <person name="Howarth C."/>
            <person name="Imamovic A."/>
            <person name="Ireland A."/>
            <person name="Larimer J."/>
            <person name="McCowan C."/>
            <person name="Murphy C."/>
            <person name="Pearson M."/>
            <person name="Poon T.W."/>
            <person name="Priest M."/>
            <person name="Roberts A."/>
            <person name="Saif S."/>
            <person name="Shea T."/>
            <person name="Sykes S."/>
            <person name="Wortman J."/>
            <person name="Nusbaum C."/>
            <person name="Birren B."/>
        </authorList>
    </citation>
    <scope>NUCLEOTIDE SEQUENCE [LARGE SCALE GENOMIC DNA]</scope>
    <source>
        <strain evidence="2">CJ05E6</strain>
    </source>
</reference>
<proteinExistence type="predicted"/>
<evidence type="ECO:0000313" key="2">
    <source>
        <dbReference type="EMBL" id="ETL37485.1"/>
    </source>
</evidence>
<protein>
    <recommendedName>
        <fullName evidence="1">Peptidase A1 domain-containing protein</fullName>
    </recommendedName>
</protein>
<gene>
    <name evidence="2" type="ORF">L916_10833</name>
</gene>
<organism evidence="2">
    <name type="scientific">Phytophthora nicotianae</name>
    <name type="common">Potato buckeye rot agent</name>
    <name type="synonym">Phytophthora parasitica</name>
    <dbReference type="NCBI Taxonomy" id="4792"/>
    <lineage>
        <taxon>Eukaryota</taxon>
        <taxon>Sar</taxon>
        <taxon>Stramenopiles</taxon>
        <taxon>Oomycota</taxon>
        <taxon>Peronosporomycetes</taxon>
        <taxon>Peronosporales</taxon>
        <taxon>Peronosporaceae</taxon>
        <taxon>Phytophthora</taxon>
    </lineage>
</organism>
<dbReference type="SUPFAM" id="SSF50630">
    <property type="entry name" value="Acid proteases"/>
    <property type="match status" value="1"/>
</dbReference>
<dbReference type="Pfam" id="PF00026">
    <property type="entry name" value="Asp"/>
    <property type="match status" value="1"/>
</dbReference>